<protein>
    <submittedName>
        <fullName evidence="2">Uncharacterized protein</fullName>
    </submittedName>
</protein>
<feature type="transmembrane region" description="Helical" evidence="1">
    <location>
        <begin position="53"/>
        <end position="76"/>
    </location>
</feature>
<gene>
    <name evidence="2" type="ORF">DTER00134_LOCUS8676</name>
</gene>
<keyword evidence="1" id="KW-0472">Membrane</keyword>
<organism evidence="2">
    <name type="scientific">Dunaliella tertiolecta</name>
    <name type="common">Green alga</name>
    <dbReference type="NCBI Taxonomy" id="3047"/>
    <lineage>
        <taxon>Eukaryota</taxon>
        <taxon>Viridiplantae</taxon>
        <taxon>Chlorophyta</taxon>
        <taxon>core chlorophytes</taxon>
        <taxon>Chlorophyceae</taxon>
        <taxon>CS clade</taxon>
        <taxon>Chlamydomonadales</taxon>
        <taxon>Dunaliellaceae</taxon>
        <taxon>Dunaliella</taxon>
    </lineage>
</organism>
<feature type="transmembrane region" description="Helical" evidence="1">
    <location>
        <begin position="88"/>
        <end position="107"/>
    </location>
</feature>
<feature type="transmembrane region" description="Helical" evidence="1">
    <location>
        <begin position="21"/>
        <end position="41"/>
    </location>
</feature>
<proteinExistence type="predicted"/>
<evidence type="ECO:0000313" key="2">
    <source>
        <dbReference type="EMBL" id="CAE0493603.1"/>
    </source>
</evidence>
<reference evidence="2" key="1">
    <citation type="submission" date="2021-01" db="EMBL/GenBank/DDBJ databases">
        <authorList>
            <person name="Corre E."/>
            <person name="Pelletier E."/>
            <person name="Niang G."/>
            <person name="Scheremetjew M."/>
            <person name="Finn R."/>
            <person name="Kale V."/>
            <person name="Holt S."/>
            <person name="Cochrane G."/>
            <person name="Meng A."/>
            <person name="Brown T."/>
            <person name="Cohen L."/>
        </authorList>
    </citation>
    <scope>NUCLEOTIDE SEQUENCE</scope>
    <source>
        <strain evidence="2">CCMP1320</strain>
    </source>
</reference>
<evidence type="ECO:0000256" key="1">
    <source>
        <dbReference type="SAM" id="Phobius"/>
    </source>
</evidence>
<keyword evidence="1" id="KW-0812">Transmembrane</keyword>
<dbReference type="EMBL" id="HBIP01014890">
    <property type="protein sequence ID" value="CAE0493603.1"/>
    <property type="molecule type" value="Transcribed_RNA"/>
</dbReference>
<dbReference type="AlphaFoldDB" id="A0A7S3QUW6"/>
<sequence length="282" mass="29867">MADRAGYNNTCIVYTENLYKAVASAVVGVGIGSSIWSLALLQPNPGAPQNGGWALNALAACGFAAAVVAVMGISAAAWRSTKLLSAHVALLALLFSAQICMSVAVAIQQQAEHQHPPPLGNGWPSAAPIVHLADPAHPTSFAVARLANGTSPIILPPTELLATEIMAGVLMGLELMALGLGCLLQTGYSQVEEALEDALDEESARQPLMRRSLQPQMQPPTPEIPGDEASEWRARMQARYGLDTRMFTYDPHTAQRTAAEAPQLVPSIAPRQRQASSRCTIM</sequence>
<keyword evidence="1" id="KW-1133">Transmembrane helix</keyword>
<accession>A0A7S3QUW6</accession>
<name>A0A7S3QUW6_DUNTE</name>